<dbReference type="AlphaFoldDB" id="A0AAV3NL42"/>
<feature type="compositionally biased region" description="Basic residues" evidence="1">
    <location>
        <begin position="117"/>
        <end position="133"/>
    </location>
</feature>
<comment type="caution">
    <text evidence="3">The sequence shown here is derived from an EMBL/GenBank/DDBJ whole genome shotgun (WGS) entry which is preliminary data.</text>
</comment>
<keyword evidence="2" id="KW-1133">Transmembrane helix</keyword>
<dbReference type="Proteomes" id="UP001454036">
    <property type="component" value="Unassembled WGS sequence"/>
</dbReference>
<gene>
    <name evidence="3" type="ORF">LIER_01153</name>
</gene>
<feature type="transmembrane region" description="Helical" evidence="2">
    <location>
        <begin position="6"/>
        <end position="25"/>
    </location>
</feature>
<keyword evidence="2" id="KW-0812">Transmembrane</keyword>
<evidence type="ECO:0000313" key="3">
    <source>
        <dbReference type="EMBL" id="GAA0139652.1"/>
    </source>
</evidence>
<protein>
    <submittedName>
        <fullName evidence="3">Uncharacterized protein</fullName>
    </submittedName>
</protein>
<evidence type="ECO:0000256" key="2">
    <source>
        <dbReference type="SAM" id="Phobius"/>
    </source>
</evidence>
<evidence type="ECO:0000256" key="1">
    <source>
        <dbReference type="SAM" id="MobiDB-lite"/>
    </source>
</evidence>
<keyword evidence="4" id="KW-1185">Reference proteome</keyword>
<dbReference type="EMBL" id="BAABME010000107">
    <property type="protein sequence ID" value="GAA0139652.1"/>
    <property type="molecule type" value="Genomic_DNA"/>
</dbReference>
<proteinExistence type="predicted"/>
<sequence>MECYVFFTAFVVIPLSSLTVSFFYFHQDIMGGYYEGGNRIIRPFAPKPNKIDFGEMLSQWSSILKRVAITSKTRPRKSLIPESESAAPIPSNIIPAHTVTSMLKRLASDVFGPAPHPSKRVKRALPKAKPSKF</sequence>
<name>A0AAV3NL42_LITER</name>
<keyword evidence="2" id="KW-0472">Membrane</keyword>
<evidence type="ECO:0000313" key="4">
    <source>
        <dbReference type="Proteomes" id="UP001454036"/>
    </source>
</evidence>
<accession>A0AAV3NL42</accession>
<organism evidence="3 4">
    <name type="scientific">Lithospermum erythrorhizon</name>
    <name type="common">Purple gromwell</name>
    <name type="synonym">Lithospermum officinale var. erythrorhizon</name>
    <dbReference type="NCBI Taxonomy" id="34254"/>
    <lineage>
        <taxon>Eukaryota</taxon>
        <taxon>Viridiplantae</taxon>
        <taxon>Streptophyta</taxon>
        <taxon>Embryophyta</taxon>
        <taxon>Tracheophyta</taxon>
        <taxon>Spermatophyta</taxon>
        <taxon>Magnoliopsida</taxon>
        <taxon>eudicotyledons</taxon>
        <taxon>Gunneridae</taxon>
        <taxon>Pentapetalae</taxon>
        <taxon>asterids</taxon>
        <taxon>lamiids</taxon>
        <taxon>Boraginales</taxon>
        <taxon>Boraginaceae</taxon>
        <taxon>Boraginoideae</taxon>
        <taxon>Lithospermeae</taxon>
        <taxon>Lithospermum</taxon>
    </lineage>
</organism>
<reference evidence="3 4" key="1">
    <citation type="submission" date="2024-01" db="EMBL/GenBank/DDBJ databases">
        <title>The complete chloroplast genome sequence of Lithospermum erythrorhizon: insights into the phylogenetic relationship among Boraginaceae species and the maternal lineages of purple gromwells.</title>
        <authorList>
            <person name="Okada T."/>
            <person name="Watanabe K."/>
        </authorList>
    </citation>
    <scope>NUCLEOTIDE SEQUENCE [LARGE SCALE GENOMIC DNA]</scope>
</reference>
<feature type="region of interest" description="Disordered" evidence="1">
    <location>
        <begin position="110"/>
        <end position="133"/>
    </location>
</feature>